<comment type="caution">
    <text evidence="7">The sequence shown here is derived from an EMBL/GenBank/DDBJ whole genome shotgun (WGS) entry which is preliminary data.</text>
</comment>
<dbReference type="SUPFAM" id="SSF50182">
    <property type="entry name" value="Sm-like ribonucleoproteins"/>
    <property type="match status" value="1"/>
</dbReference>
<proteinExistence type="predicted"/>
<organism evidence="7 8">
    <name type="scientific">Chitinophaga japonensis</name>
    <name type="common">Flexibacter japonensis</name>
    <dbReference type="NCBI Taxonomy" id="104662"/>
    <lineage>
        <taxon>Bacteria</taxon>
        <taxon>Pseudomonadati</taxon>
        <taxon>Bacteroidota</taxon>
        <taxon>Chitinophagia</taxon>
        <taxon>Chitinophagales</taxon>
        <taxon>Chitinophagaceae</taxon>
        <taxon>Chitinophaga</taxon>
    </lineage>
</organism>
<accession>A0A562TFR8</accession>
<evidence type="ECO:0000313" key="7">
    <source>
        <dbReference type="EMBL" id="TWI92372.1"/>
    </source>
</evidence>
<dbReference type="AlphaFoldDB" id="A0A562TFR8"/>
<keyword evidence="2 5" id="KW-0812">Transmembrane</keyword>
<dbReference type="InterPro" id="IPR006685">
    <property type="entry name" value="MscS_channel_2nd"/>
</dbReference>
<evidence type="ECO:0000256" key="4">
    <source>
        <dbReference type="ARBA" id="ARBA00023136"/>
    </source>
</evidence>
<dbReference type="Pfam" id="PF00924">
    <property type="entry name" value="MS_channel_2nd"/>
    <property type="match status" value="1"/>
</dbReference>
<dbReference type="InterPro" id="IPR023408">
    <property type="entry name" value="MscS_beta-dom_sf"/>
</dbReference>
<dbReference type="Gene3D" id="2.30.30.60">
    <property type="match status" value="1"/>
</dbReference>
<keyword evidence="4 5" id="KW-0472">Membrane</keyword>
<name>A0A562TFR8_CHIJA</name>
<dbReference type="GO" id="GO:0008381">
    <property type="term" value="F:mechanosensitive monoatomic ion channel activity"/>
    <property type="evidence" value="ECO:0007669"/>
    <property type="project" value="UniProtKB-ARBA"/>
</dbReference>
<comment type="subcellular location">
    <subcellularLocation>
        <location evidence="1">Membrane</location>
    </subcellularLocation>
</comment>
<dbReference type="GO" id="GO:0016020">
    <property type="term" value="C:membrane"/>
    <property type="evidence" value="ECO:0007669"/>
    <property type="project" value="UniProtKB-SubCell"/>
</dbReference>
<evidence type="ECO:0000259" key="6">
    <source>
        <dbReference type="Pfam" id="PF00924"/>
    </source>
</evidence>
<reference evidence="7 8" key="1">
    <citation type="journal article" date="2013" name="Stand. Genomic Sci.">
        <title>Genomic Encyclopedia of Type Strains, Phase I: The one thousand microbial genomes (KMG-I) project.</title>
        <authorList>
            <person name="Kyrpides N.C."/>
            <person name="Woyke T."/>
            <person name="Eisen J.A."/>
            <person name="Garrity G."/>
            <person name="Lilburn T.G."/>
            <person name="Beck B.J."/>
            <person name="Whitman W.B."/>
            <person name="Hugenholtz P."/>
            <person name="Klenk H.P."/>
        </authorList>
    </citation>
    <scope>NUCLEOTIDE SEQUENCE [LARGE SCALE GENOMIC DNA]</scope>
    <source>
        <strain evidence="7 8">DSM 13484</strain>
    </source>
</reference>
<feature type="transmembrane region" description="Helical" evidence="5">
    <location>
        <begin position="111"/>
        <end position="129"/>
    </location>
</feature>
<gene>
    <name evidence="7" type="ORF">LX66_1759</name>
</gene>
<evidence type="ECO:0000256" key="1">
    <source>
        <dbReference type="ARBA" id="ARBA00004370"/>
    </source>
</evidence>
<keyword evidence="8" id="KW-1185">Reference proteome</keyword>
<dbReference type="EMBL" id="VLLG01000002">
    <property type="protein sequence ID" value="TWI92372.1"/>
    <property type="molecule type" value="Genomic_DNA"/>
</dbReference>
<dbReference type="Proteomes" id="UP000316778">
    <property type="component" value="Unassembled WGS sequence"/>
</dbReference>
<evidence type="ECO:0000313" key="8">
    <source>
        <dbReference type="Proteomes" id="UP000316778"/>
    </source>
</evidence>
<sequence>MAPSPGSRFFRIFDIMLTDQATYNRKRFRNQIFIFVIKLLVYLGLTYFSFSQRDLFSKYHWLERATNALSLFLGANLLISVGWIVTIFWYLQKHRLQKLTRDNFVLGINRITSVLNTVFLLVAMLIFFGQKLSELFFSLSIAAAALALLSKDYITNMINGLIIMFSDQLSLGDQIKVNEYRGKVLDITLVNVVLQNEDDDIVLIPNSVIFSSMVINQSKQNIKKLTIEFELDLKHHISPEIIEKELKTVLLPFSSNITDSSFSLKILEIKKDAVHYKIQFLMPRPDKETERKIKRLLNSTILSFSGREVNTHQDAD</sequence>
<feature type="domain" description="Mechanosensitive ion channel MscS" evidence="6">
    <location>
        <begin position="152"/>
        <end position="219"/>
    </location>
</feature>
<feature type="transmembrane region" description="Helical" evidence="5">
    <location>
        <begin position="32"/>
        <end position="50"/>
    </location>
</feature>
<dbReference type="InterPro" id="IPR010920">
    <property type="entry name" value="LSM_dom_sf"/>
</dbReference>
<keyword evidence="3 5" id="KW-1133">Transmembrane helix</keyword>
<dbReference type="PANTHER" id="PTHR30566">
    <property type="entry name" value="YNAI-RELATED MECHANOSENSITIVE ION CHANNEL"/>
    <property type="match status" value="1"/>
</dbReference>
<protein>
    <submittedName>
        <fullName evidence="7">Mechanosensitive ion channel-like protein</fullName>
    </submittedName>
</protein>
<evidence type="ECO:0000256" key="5">
    <source>
        <dbReference type="SAM" id="Phobius"/>
    </source>
</evidence>
<evidence type="ECO:0000256" key="3">
    <source>
        <dbReference type="ARBA" id="ARBA00022989"/>
    </source>
</evidence>
<dbReference type="PANTHER" id="PTHR30566:SF5">
    <property type="entry name" value="MECHANOSENSITIVE ION CHANNEL PROTEIN 1, MITOCHONDRIAL-RELATED"/>
    <property type="match status" value="1"/>
</dbReference>
<feature type="transmembrane region" description="Helical" evidence="5">
    <location>
        <begin position="70"/>
        <end position="91"/>
    </location>
</feature>
<evidence type="ECO:0000256" key="2">
    <source>
        <dbReference type="ARBA" id="ARBA00022692"/>
    </source>
</evidence>